<proteinExistence type="predicted"/>
<dbReference type="AlphaFoldDB" id="A0AAQ3X4C7"/>
<name>A0AAQ3X4C7_PASNO</name>
<sequence>MHKCLAAKKTAKVAWDSLKAMRTGSGLAKHGKIQQLWREFELLAFKDGEGVEDFSLRLSTLVTQLAELGQTIEDVPARRPEERREDFAELDTSVTGSVKLDDGLTVTICVRGTVVFKCQNDDHHALTDVYYTPELRTSIASLGQLDERGCEVLIKRGVLNIRDRELHLLTKVKRSANRLYLLKLNIVQPVCLASVRDDEAWLWHARFGHLSFEALARMLSAGMVRGLPRIEHVVKLCDRCLVGKQRRSLFAKKAKYRRRST</sequence>
<evidence type="ECO:0000313" key="3">
    <source>
        <dbReference type="EMBL" id="WVZ84381.1"/>
    </source>
</evidence>
<accession>A0AAQ3X4C7</accession>
<reference evidence="3 4" key="1">
    <citation type="submission" date="2024-02" db="EMBL/GenBank/DDBJ databases">
        <title>High-quality chromosome-scale genome assembly of Pensacola bahiagrass (Paspalum notatum Flugge var. saurae).</title>
        <authorList>
            <person name="Vega J.M."/>
            <person name="Podio M."/>
            <person name="Orjuela J."/>
            <person name="Siena L.A."/>
            <person name="Pessino S.C."/>
            <person name="Combes M.C."/>
            <person name="Mariac C."/>
            <person name="Albertini E."/>
            <person name="Pupilli F."/>
            <person name="Ortiz J.P.A."/>
            <person name="Leblanc O."/>
        </authorList>
    </citation>
    <scope>NUCLEOTIDE SEQUENCE [LARGE SCALE GENOMIC DNA]</scope>
    <source>
        <strain evidence="3">R1</strain>
        <tissue evidence="3">Leaf</tissue>
    </source>
</reference>
<gene>
    <name evidence="3" type="ORF">U9M48_031419</name>
</gene>
<dbReference type="Pfam" id="PF22936">
    <property type="entry name" value="Pol_BBD"/>
    <property type="match status" value="1"/>
</dbReference>
<dbReference type="Pfam" id="PF13976">
    <property type="entry name" value="gag_pre-integrs"/>
    <property type="match status" value="1"/>
</dbReference>
<dbReference type="PANTHER" id="PTHR35317:SF35">
    <property type="entry name" value="DUF4219 DOMAIN-CONTAINING PROTEIN"/>
    <property type="match status" value="1"/>
</dbReference>
<dbReference type="PANTHER" id="PTHR35317">
    <property type="entry name" value="OS04G0629600 PROTEIN"/>
    <property type="match status" value="1"/>
</dbReference>
<organism evidence="3 4">
    <name type="scientific">Paspalum notatum var. saurae</name>
    <dbReference type="NCBI Taxonomy" id="547442"/>
    <lineage>
        <taxon>Eukaryota</taxon>
        <taxon>Viridiplantae</taxon>
        <taxon>Streptophyta</taxon>
        <taxon>Embryophyta</taxon>
        <taxon>Tracheophyta</taxon>
        <taxon>Spermatophyta</taxon>
        <taxon>Magnoliopsida</taxon>
        <taxon>Liliopsida</taxon>
        <taxon>Poales</taxon>
        <taxon>Poaceae</taxon>
        <taxon>PACMAD clade</taxon>
        <taxon>Panicoideae</taxon>
        <taxon>Andropogonodae</taxon>
        <taxon>Paspaleae</taxon>
        <taxon>Paspalinae</taxon>
        <taxon>Paspalum</taxon>
    </lineage>
</organism>
<evidence type="ECO:0008006" key="5">
    <source>
        <dbReference type="Google" id="ProtNLM"/>
    </source>
</evidence>
<dbReference type="Proteomes" id="UP001341281">
    <property type="component" value="Chromosome 07"/>
</dbReference>
<dbReference type="InterPro" id="IPR025724">
    <property type="entry name" value="GAG-pre-integrase_dom"/>
</dbReference>
<dbReference type="EMBL" id="CP144751">
    <property type="protein sequence ID" value="WVZ84381.1"/>
    <property type="molecule type" value="Genomic_DNA"/>
</dbReference>
<feature type="domain" description="GAG-pre-integrase" evidence="1">
    <location>
        <begin position="178"/>
        <end position="245"/>
    </location>
</feature>
<keyword evidence="4" id="KW-1185">Reference proteome</keyword>
<evidence type="ECO:0000313" key="4">
    <source>
        <dbReference type="Proteomes" id="UP001341281"/>
    </source>
</evidence>
<evidence type="ECO:0000259" key="2">
    <source>
        <dbReference type="Pfam" id="PF22936"/>
    </source>
</evidence>
<dbReference type="InterPro" id="IPR054722">
    <property type="entry name" value="PolX-like_BBD"/>
</dbReference>
<feature type="domain" description="Retrovirus-related Pol polyprotein from transposon TNT 1-94-like beta-barrel" evidence="2">
    <location>
        <begin position="83"/>
        <end position="150"/>
    </location>
</feature>
<protein>
    <recommendedName>
        <fullName evidence="5">GAG-pre-integrase domain-containing protein</fullName>
    </recommendedName>
</protein>
<evidence type="ECO:0000259" key="1">
    <source>
        <dbReference type="Pfam" id="PF13976"/>
    </source>
</evidence>